<keyword evidence="3" id="KW-1185">Reference proteome</keyword>
<dbReference type="InterPro" id="IPR011990">
    <property type="entry name" value="TPR-like_helical_dom_sf"/>
</dbReference>
<reference evidence="2 3" key="1">
    <citation type="journal article" date="2024" name="Nat. Commun.">
        <title>Phylogenomics reveals the evolutionary origins of lichenization in chlorophyte algae.</title>
        <authorList>
            <person name="Puginier C."/>
            <person name="Libourel C."/>
            <person name="Otte J."/>
            <person name="Skaloud P."/>
            <person name="Haon M."/>
            <person name="Grisel S."/>
            <person name="Petersen M."/>
            <person name="Berrin J.G."/>
            <person name="Delaux P.M."/>
            <person name="Dal Grande F."/>
            <person name="Keller J."/>
        </authorList>
    </citation>
    <scope>NUCLEOTIDE SEQUENCE [LARGE SCALE GENOMIC DNA]</scope>
    <source>
        <strain evidence="2 3">SAG 2043</strain>
    </source>
</reference>
<sequence>MVMQTTMPRNLSITLSLHNAWHINTFICKLPGLKGRSHQAQTRSFIRSAAHFQHTRGAKTSRRLLKGSAAVGLGAAIEVWQHPERAADYDALIAELPAGQTAKTAAQEAFGRAEQHVRQRDYKRAVSEYSRVMALVPEEYTLCMKCWLGRRDALLKLGRREAAGRDNRREWLWGRGIRWPGWYIIATILLQNELVD</sequence>
<dbReference type="InterPro" id="IPR019734">
    <property type="entry name" value="TPR_rpt"/>
</dbReference>
<name>A0AAW1QNP7_9CHLO</name>
<protein>
    <submittedName>
        <fullName evidence="2">Uncharacterized protein</fullName>
    </submittedName>
</protein>
<dbReference type="SUPFAM" id="SSF48452">
    <property type="entry name" value="TPR-like"/>
    <property type="match status" value="1"/>
</dbReference>
<dbReference type="Gene3D" id="1.25.40.10">
    <property type="entry name" value="Tetratricopeptide repeat domain"/>
    <property type="match status" value="1"/>
</dbReference>
<evidence type="ECO:0000313" key="3">
    <source>
        <dbReference type="Proteomes" id="UP001489004"/>
    </source>
</evidence>
<accession>A0AAW1QNP7</accession>
<comment type="caution">
    <text evidence="2">The sequence shown here is derived from an EMBL/GenBank/DDBJ whole genome shotgun (WGS) entry which is preliminary data.</text>
</comment>
<dbReference type="AlphaFoldDB" id="A0AAW1QNP7"/>
<evidence type="ECO:0000256" key="1">
    <source>
        <dbReference type="PROSITE-ProRule" id="PRU00339"/>
    </source>
</evidence>
<dbReference type="PROSITE" id="PS50005">
    <property type="entry name" value="TPR"/>
    <property type="match status" value="1"/>
</dbReference>
<gene>
    <name evidence="2" type="ORF">WJX72_000243</name>
</gene>
<organism evidence="2 3">
    <name type="scientific">[Myrmecia] bisecta</name>
    <dbReference type="NCBI Taxonomy" id="41462"/>
    <lineage>
        <taxon>Eukaryota</taxon>
        <taxon>Viridiplantae</taxon>
        <taxon>Chlorophyta</taxon>
        <taxon>core chlorophytes</taxon>
        <taxon>Trebouxiophyceae</taxon>
        <taxon>Trebouxiales</taxon>
        <taxon>Trebouxiaceae</taxon>
        <taxon>Myrmecia</taxon>
    </lineage>
</organism>
<proteinExistence type="predicted"/>
<evidence type="ECO:0000313" key="2">
    <source>
        <dbReference type="EMBL" id="KAK9823098.1"/>
    </source>
</evidence>
<feature type="repeat" description="TPR" evidence="1">
    <location>
        <begin position="106"/>
        <end position="139"/>
    </location>
</feature>
<keyword evidence="1" id="KW-0802">TPR repeat</keyword>
<dbReference type="Proteomes" id="UP001489004">
    <property type="component" value="Unassembled WGS sequence"/>
</dbReference>
<dbReference type="EMBL" id="JALJOR010000002">
    <property type="protein sequence ID" value="KAK9823098.1"/>
    <property type="molecule type" value="Genomic_DNA"/>
</dbReference>